<dbReference type="SUPFAM" id="SSF54593">
    <property type="entry name" value="Glyoxalase/Bleomycin resistance protein/Dihydroxybiphenyl dioxygenase"/>
    <property type="match status" value="2"/>
</dbReference>
<reference evidence="2 3" key="1">
    <citation type="journal article" date="2019" name="Int. J. Syst. Evol. Microbiol.">
        <title>The Global Catalogue of Microorganisms (GCM) 10K type strain sequencing project: providing services to taxonomists for standard genome sequencing and annotation.</title>
        <authorList>
            <consortium name="The Broad Institute Genomics Platform"/>
            <consortium name="The Broad Institute Genome Sequencing Center for Infectious Disease"/>
            <person name="Wu L."/>
            <person name="Ma J."/>
        </authorList>
    </citation>
    <scope>NUCLEOTIDE SEQUENCE [LARGE SCALE GENOMIC DNA]</scope>
    <source>
        <strain evidence="2 3">JCM 14603</strain>
    </source>
</reference>
<comment type="caution">
    <text evidence="2">The sequence shown here is derived from an EMBL/GenBank/DDBJ whole genome shotgun (WGS) entry which is preliminary data.</text>
</comment>
<accession>A0ABN1HNW9</accession>
<evidence type="ECO:0000313" key="2">
    <source>
        <dbReference type="EMBL" id="GAA0660500.1"/>
    </source>
</evidence>
<name>A0ABN1HNW9_9SPHN</name>
<feature type="domain" description="VOC" evidence="1">
    <location>
        <begin position="8"/>
        <end position="124"/>
    </location>
</feature>
<keyword evidence="3" id="KW-1185">Reference proteome</keyword>
<dbReference type="RefSeq" id="WP_208404197.1">
    <property type="nucleotide sequence ID" value="NZ_BAAAES010000004.1"/>
</dbReference>
<dbReference type="CDD" id="cd07247">
    <property type="entry name" value="SgaA_N_like"/>
    <property type="match status" value="1"/>
</dbReference>
<dbReference type="PROSITE" id="PS51819">
    <property type="entry name" value="VOC"/>
    <property type="match status" value="2"/>
</dbReference>
<evidence type="ECO:0000259" key="1">
    <source>
        <dbReference type="PROSITE" id="PS51819"/>
    </source>
</evidence>
<dbReference type="EMBL" id="BAAAES010000004">
    <property type="protein sequence ID" value="GAA0660500.1"/>
    <property type="molecule type" value="Genomic_DNA"/>
</dbReference>
<protein>
    <submittedName>
        <fullName evidence="2">VOC family protein</fullName>
    </submittedName>
</protein>
<dbReference type="PANTHER" id="PTHR33993:SF14">
    <property type="entry name" value="GB|AAF24581.1"/>
    <property type="match status" value="1"/>
</dbReference>
<dbReference type="Proteomes" id="UP001500238">
    <property type="component" value="Unassembled WGS sequence"/>
</dbReference>
<sequence length="263" mass="26873">MMTLSDGDPIWFELVASDPAAAATFYASVYGWTTHTSPVAEHGGYIVASAPDGDGVAGLMAPPPGAPPAGGWSLYLLAHDIATTLARAGDLGGRVVFGPMDIPHVGRFAVVLDPQGIPFSIMQPFAQDAARPFKQMPGAHGHAVWIELATPDPDGALAFYGGLFGWTKAGAMAMGDMGEYAFIGTGDGRPGAIMSSTLTRAPQHWNSYFLVPDIHAAIAAAEAGGGKLIQGPDPIPGGDFSANIIDDQGHQVGIVGPGGNAAA</sequence>
<dbReference type="InterPro" id="IPR029068">
    <property type="entry name" value="Glyas_Bleomycin-R_OHBP_Dase"/>
</dbReference>
<dbReference type="PANTHER" id="PTHR33993">
    <property type="entry name" value="GLYOXALASE-RELATED"/>
    <property type="match status" value="1"/>
</dbReference>
<dbReference type="Gene3D" id="3.10.180.10">
    <property type="entry name" value="2,3-Dihydroxybiphenyl 1,2-Dioxygenase, domain 1"/>
    <property type="match status" value="2"/>
</dbReference>
<dbReference type="InterPro" id="IPR052164">
    <property type="entry name" value="Anthracycline_SecMetBiosynth"/>
</dbReference>
<organism evidence="2 3">
    <name type="scientific">Sphingomonas insulae</name>
    <dbReference type="NCBI Taxonomy" id="424800"/>
    <lineage>
        <taxon>Bacteria</taxon>
        <taxon>Pseudomonadati</taxon>
        <taxon>Pseudomonadota</taxon>
        <taxon>Alphaproteobacteria</taxon>
        <taxon>Sphingomonadales</taxon>
        <taxon>Sphingomonadaceae</taxon>
        <taxon>Sphingomonas</taxon>
    </lineage>
</organism>
<gene>
    <name evidence="2" type="ORF">GCM10009102_06380</name>
</gene>
<feature type="domain" description="VOC" evidence="1">
    <location>
        <begin position="142"/>
        <end position="257"/>
    </location>
</feature>
<dbReference type="InterPro" id="IPR037523">
    <property type="entry name" value="VOC_core"/>
</dbReference>
<evidence type="ECO:0000313" key="3">
    <source>
        <dbReference type="Proteomes" id="UP001500238"/>
    </source>
</evidence>
<proteinExistence type="predicted"/>
<dbReference type="InterPro" id="IPR004360">
    <property type="entry name" value="Glyas_Fos-R_dOase_dom"/>
</dbReference>
<dbReference type="Pfam" id="PF00903">
    <property type="entry name" value="Glyoxalase"/>
    <property type="match status" value="2"/>
</dbReference>